<dbReference type="InterPro" id="IPR026030">
    <property type="entry name" value="Pur-cyt_permease_Fcy2/21/22"/>
</dbReference>
<dbReference type="Proteomes" id="UP001056336">
    <property type="component" value="Chromosome"/>
</dbReference>
<sequence length="463" mass="49142">MTDTTVIVDDPNRNYGDKVVAVEPGGVEFIPLDERHGRPLQMLWTWTSPNMEFATVGVGILGPLFFGLSFWQSVWAIVLGTAVGAGTQGILSSWGPGHGLPQMVISRSAFGFFGNILPAGINALVAGIGWFAVNSVSGALALHALVHALPKGGCLVIVVAAELALAFFGHNLVQAFERYAFPVLAVIFVVASIWVLTKSHPGAKHTASPGGWLLMFGATFGYAAGWNPYATDYTRYLPPESSGRATGFWAALGVFWSCSLLEIAGAGAVTAGQSQIDPSSLTNLLPTWLGKLALVAVVVGAVAANALNVYSGSMSFMALGIRLPTHAARAAVALVFGVVGMIVAFGGLNDASKYENFLLVIAYWIGPWLGVVLVDRWLRRGTDIQALLGDRKYLNWAGPISMALGIVLSIWLFSNQTKYHGVLVNNHPGLGDLTFEVGFLIAAVSYFFLYRATKPAQGTARAT</sequence>
<evidence type="ECO:0000256" key="2">
    <source>
        <dbReference type="ARBA" id="ARBA00008974"/>
    </source>
</evidence>
<feature type="transmembrane region" description="Helical" evidence="8">
    <location>
        <begin position="51"/>
        <end position="68"/>
    </location>
</feature>
<reference evidence="9" key="2">
    <citation type="submission" date="2022-05" db="EMBL/GenBank/DDBJ databases">
        <authorList>
            <person name="Kim J.-S."/>
            <person name="Lee K."/>
            <person name="Suh M."/>
            <person name="Eom M."/>
            <person name="Kim J.-S."/>
            <person name="Kim D.-S."/>
            <person name="Ko S.-H."/>
            <person name="Shin Y."/>
            <person name="Lee J.-S."/>
        </authorList>
    </citation>
    <scope>NUCLEOTIDE SEQUENCE</scope>
    <source>
        <strain evidence="9">N237</strain>
    </source>
</reference>
<dbReference type="EMBL" id="CP097332">
    <property type="protein sequence ID" value="UQX88245.1"/>
    <property type="molecule type" value="Genomic_DNA"/>
</dbReference>
<dbReference type="PANTHER" id="PTHR31806:SF1">
    <property type="entry name" value="PURINE-CYTOSINE PERMEASE FCY2-RELATED"/>
    <property type="match status" value="1"/>
</dbReference>
<name>A0ABY4QZ93_9ACTN</name>
<evidence type="ECO:0000256" key="7">
    <source>
        <dbReference type="PIRNR" id="PIRNR002744"/>
    </source>
</evidence>
<feature type="transmembrane region" description="Helical" evidence="8">
    <location>
        <begin position="288"/>
        <end position="310"/>
    </location>
</feature>
<feature type="transmembrane region" description="Helical" evidence="8">
    <location>
        <begin position="74"/>
        <end position="91"/>
    </location>
</feature>
<feature type="transmembrane region" description="Helical" evidence="8">
    <location>
        <begin position="394"/>
        <end position="413"/>
    </location>
</feature>
<keyword evidence="3 7" id="KW-0813">Transport</keyword>
<dbReference type="PIRSF" id="PIRSF002744">
    <property type="entry name" value="Pur-cyt_permease"/>
    <property type="match status" value="1"/>
</dbReference>
<dbReference type="PANTHER" id="PTHR31806">
    <property type="entry name" value="PURINE-CYTOSINE PERMEASE FCY2-RELATED"/>
    <property type="match status" value="1"/>
</dbReference>
<dbReference type="InterPro" id="IPR001248">
    <property type="entry name" value="Pur-cyt_permease"/>
</dbReference>
<accession>A0ABY4QZ93</accession>
<dbReference type="Pfam" id="PF02133">
    <property type="entry name" value="Transp_cyt_pur"/>
    <property type="match status" value="1"/>
</dbReference>
<evidence type="ECO:0000256" key="3">
    <source>
        <dbReference type="ARBA" id="ARBA00022448"/>
    </source>
</evidence>
<feature type="transmembrane region" description="Helical" evidence="8">
    <location>
        <begin position="209"/>
        <end position="226"/>
    </location>
</feature>
<evidence type="ECO:0000256" key="8">
    <source>
        <dbReference type="SAM" id="Phobius"/>
    </source>
</evidence>
<evidence type="ECO:0000256" key="6">
    <source>
        <dbReference type="ARBA" id="ARBA00023136"/>
    </source>
</evidence>
<reference evidence="9" key="1">
    <citation type="journal article" date="2018" name="Int. J. Syst. Evol. Microbiol.">
        <title>Jatrophihabitans telluris sp. nov., isolated from sediment soil of lava forest wetlands and the emended description of the genus Jatrophihabitans.</title>
        <authorList>
            <person name="Lee K.C."/>
            <person name="Suh M.K."/>
            <person name="Eom M.K."/>
            <person name="Kim K.K."/>
            <person name="Kim J.S."/>
            <person name="Kim D.S."/>
            <person name="Ko S.H."/>
            <person name="Shin Y.K."/>
            <person name="Lee J.S."/>
        </authorList>
    </citation>
    <scope>NUCLEOTIDE SEQUENCE</scope>
    <source>
        <strain evidence="9">N237</strain>
    </source>
</reference>
<comment type="subcellular location">
    <subcellularLocation>
        <location evidence="1">Membrane</location>
        <topology evidence="1">Multi-pass membrane protein</topology>
    </subcellularLocation>
</comment>
<keyword evidence="10" id="KW-1185">Reference proteome</keyword>
<feature type="transmembrane region" description="Helical" evidence="8">
    <location>
        <begin position="354"/>
        <end position="374"/>
    </location>
</feature>
<feature type="transmembrane region" description="Helical" evidence="8">
    <location>
        <begin position="179"/>
        <end position="197"/>
    </location>
</feature>
<feature type="transmembrane region" description="Helical" evidence="8">
    <location>
        <begin position="112"/>
        <end position="133"/>
    </location>
</feature>
<proteinExistence type="inferred from homology"/>
<gene>
    <name evidence="9" type="ORF">M6D93_18450</name>
</gene>
<comment type="similarity">
    <text evidence="2 7">Belongs to the purine-cytosine permease (2.A.39) family.</text>
</comment>
<keyword evidence="5 8" id="KW-1133">Transmembrane helix</keyword>
<feature type="transmembrane region" description="Helical" evidence="8">
    <location>
        <begin position="145"/>
        <end position="167"/>
    </location>
</feature>
<protein>
    <submittedName>
        <fullName evidence="9">Cytosine permease</fullName>
    </submittedName>
</protein>
<keyword evidence="6 7" id="KW-0472">Membrane</keyword>
<evidence type="ECO:0000256" key="4">
    <source>
        <dbReference type="ARBA" id="ARBA00022692"/>
    </source>
</evidence>
<evidence type="ECO:0000256" key="1">
    <source>
        <dbReference type="ARBA" id="ARBA00004141"/>
    </source>
</evidence>
<keyword evidence="4 8" id="KW-0812">Transmembrane</keyword>
<organism evidence="9 10">
    <name type="scientific">Jatrophihabitans telluris</name>
    <dbReference type="NCBI Taxonomy" id="2038343"/>
    <lineage>
        <taxon>Bacteria</taxon>
        <taxon>Bacillati</taxon>
        <taxon>Actinomycetota</taxon>
        <taxon>Actinomycetes</taxon>
        <taxon>Jatrophihabitantales</taxon>
        <taxon>Jatrophihabitantaceae</taxon>
        <taxon>Jatrophihabitans</taxon>
    </lineage>
</organism>
<feature type="transmembrane region" description="Helical" evidence="8">
    <location>
        <begin position="330"/>
        <end position="348"/>
    </location>
</feature>
<evidence type="ECO:0000256" key="5">
    <source>
        <dbReference type="ARBA" id="ARBA00022989"/>
    </source>
</evidence>
<feature type="transmembrane region" description="Helical" evidence="8">
    <location>
        <begin position="247"/>
        <end position="268"/>
    </location>
</feature>
<feature type="transmembrane region" description="Helical" evidence="8">
    <location>
        <begin position="433"/>
        <end position="452"/>
    </location>
</feature>
<evidence type="ECO:0000313" key="10">
    <source>
        <dbReference type="Proteomes" id="UP001056336"/>
    </source>
</evidence>
<dbReference type="Gene3D" id="1.10.4160.10">
    <property type="entry name" value="Hydantoin permease"/>
    <property type="match status" value="1"/>
</dbReference>
<dbReference type="RefSeq" id="WP_249771559.1">
    <property type="nucleotide sequence ID" value="NZ_CP097332.1"/>
</dbReference>
<evidence type="ECO:0000313" key="9">
    <source>
        <dbReference type="EMBL" id="UQX88245.1"/>
    </source>
</evidence>